<dbReference type="PROSITE" id="PS51199">
    <property type="entry name" value="SF4_HELICASE"/>
    <property type="match status" value="1"/>
</dbReference>
<name>X1LWM0_9ZZZZ</name>
<dbReference type="InterPro" id="IPR007694">
    <property type="entry name" value="DNA_helicase_DnaB-like_C"/>
</dbReference>
<dbReference type="GO" id="GO:0005829">
    <property type="term" value="C:cytosol"/>
    <property type="evidence" value="ECO:0007669"/>
    <property type="project" value="TreeGrafter"/>
</dbReference>
<feature type="non-terminal residue" evidence="2">
    <location>
        <position position="192"/>
    </location>
</feature>
<protein>
    <recommendedName>
        <fullName evidence="1">SF4 helicase domain-containing protein</fullName>
    </recommendedName>
</protein>
<dbReference type="GO" id="GO:0003678">
    <property type="term" value="F:DNA helicase activity"/>
    <property type="evidence" value="ECO:0007669"/>
    <property type="project" value="InterPro"/>
</dbReference>
<gene>
    <name evidence="2" type="ORF">S06H3_23381</name>
</gene>
<dbReference type="EMBL" id="BARV01012697">
    <property type="protein sequence ID" value="GAI06835.1"/>
    <property type="molecule type" value="Genomic_DNA"/>
</dbReference>
<dbReference type="PANTHER" id="PTHR30153">
    <property type="entry name" value="REPLICATIVE DNA HELICASE DNAB"/>
    <property type="match status" value="1"/>
</dbReference>
<dbReference type="InterPro" id="IPR027417">
    <property type="entry name" value="P-loop_NTPase"/>
</dbReference>
<feature type="non-terminal residue" evidence="2">
    <location>
        <position position="1"/>
    </location>
</feature>
<accession>X1LWM0</accession>
<dbReference type="Gene3D" id="3.40.50.300">
    <property type="entry name" value="P-loop containing nucleotide triphosphate hydrolases"/>
    <property type="match status" value="1"/>
</dbReference>
<reference evidence="2" key="1">
    <citation type="journal article" date="2014" name="Front. Microbiol.">
        <title>High frequency of phylogenetically diverse reductive dehalogenase-homologous genes in deep subseafloor sedimentary metagenomes.</title>
        <authorList>
            <person name="Kawai M."/>
            <person name="Futagami T."/>
            <person name="Toyoda A."/>
            <person name="Takaki Y."/>
            <person name="Nishi S."/>
            <person name="Hori S."/>
            <person name="Arai W."/>
            <person name="Tsubouchi T."/>
            <person name="Morono Y."/>
            <person name="Uchiyama I."/>
            <person name="Ito T."/>
            <person name="Fujiyama A."/>
            <person name="Inagaki F."/>
            <person name="Takami H."/>
        </authorList>
    </citation>
    <scope>NUCLEOTIDE SEQUENCE</scope>
    <source>
        <strain evidence="2">Expedition CK06-06</strain>
    </source>
</reference>
<organism evidence="2">
    <name type="scientific">marine sediment metagenome</name>
    <dbReference type="NCBI Taxonomy" id="412755"/>
    <lineage>
        <taxon>unclassified sequences</taxon>
        <taxon>metagenomes</taxon>
        <taxon>ecological metagenomes</taxon>
    </lineage>
</organism>
<dbReference type="GO" id="GO:0006260">
    <property type="term" value="P:DNA replication"/>
    <property type="evidence" value="ECO:0007669"/>
    <property type="project" value="InterPro"/>
</dbReference>
<comment type="caution">
    <text evidence="2">The sequence shown here is derived from an EMBL/GenBank/DDBJ whole genome shotgun (WGS) entry which is preliminary data.</text>
</comment>
<dbReference type="Pfam" id="PF03796">
    <property type="entry name" value="DnaB_C"/>
    <property type="match status" value="1"/>
</dbReference>
<dbReference type="GO" id="GO:0005524">
    <property type="term" value="F:ATP binding"/>
    <property type="evidence" value="ECO:0007669"/>
    <property type="project" value="InterPro"/>
</dbReference>
<sequence>DETTKIHYSGLEGAQDLISQAIFESSTAANERFPSGNVLDEKEAIISEYNKTSSGQPIAGIKSGFSSIDKVTGGFLYGELVLLGAATGEGKSMLACNMAHHAAIVQSKNIVVITAEMLRKQYRRWLLGRHSCLPRFNLPNGIPIFDIKTGVLSTDMLVKYREVIDDFTNNPNYGYLNVMQATSGATLREVRR</sequence>
<dbReference type="PANTHER" id="PTHR30153:SF2">
    <property type="entry name" value="REPLICATIVE DNA HELICASE"/>
    <property type="match status" value="1"/>
</dbReference>
<dbReference type="AlphaFoldDB" id="X1LWM0"/>
<feature type="domain" description="SF4 helicase" evidence="1">
    <location>
        <begin position="54"/>
        <end position="192"/>
    </location>
</feature>
<proteinExistence type="predicted"/>
<evidence type="ECO:0000313" key="2">
    <source>
        <dbReference type="EMBL" id="GAI06835.1"/>
    </source>
</evidence>
<evidence type="ECO:0000259" key="1">
    <source>
        <dbReference type="PROSITE" id="PS51199"/>
    </source>
</evidence>
<dbReference type="SUPFAM" id="SSF52540">
    <property type="entry name" value="P-loop containing nucleoside triphosphate hydrolases"/>
    <property type="match status" value="1"/>
</dbReference>